<organism evidence="11">
    <name type="scientific">bioreactor metagenome</name>
    <dbReference type="NCBI Taxonomy" id="1076179"/>
    <lineage>
        <taxon>unclassified sequences</taxon>
        <taxon>metagenomes</taxon>
        <taxon>ecological metagenomes</taxon>
    </lineage>
</organism>
<accession>A0A645HAW1</accession>
<feature type="transmembrane region" description="Helical" evidence="9">
    <location>
        <begin position="34"/>
        <end position="56"/>
    </location>
</feature>
<dbReference type="GO" id="GO:0015031">
    <property type="term" value="P:protein transport"/>
    <property type="evidence" value="ECO:0007669"/>
    <property type="project" value="UniProtKB-KW"/>
</dbReference>
<dbReference type="AlphaFoldDB" id="A0A645HAW1"/>
<sequence>MAVDANVIIFERIKEELINGKSLKSSIDSGFKRAFTAIFDSNITTLIAAAVLYYYGTGPIQGFAVTLFIGILVSMFTAIVLTRLMLKCSVGMNFKNIKAYGA</sequence>
<keyword evidence="6 9" id="KW-1133">Transmembrane helix</keyword>
<keyword evidence="3" id="KW-1003">Cell membrane</keyword>
<comment type="subcellular location">
    <subcellularLocation>
        <location evidence="1">Cell membrane</location>
        <topology evidence="1">Multi-pass membrane protein</topology>
    </subcellularLocation>
</comment>
<keyword evidence="4 9" id="KW-0812">Transmembrane</keyword>
<dbReference type="Pfam" id="PF02355">
    <property type="entry name" value="SecD_SecF_C"/>
    <property type="match status" value="1"/>
</dbReference>
<name>A0A645HAW1_9ZZZZ</name>
<reference evidence="11" key="1">
    <citation type="submission" date="2019-08" db="EMBL/GenBank/DDBJ databases">
        <authorList>
            <person name="Kucharzyk K."/>
            <person name="Murdoch R.W."/>
            <person name="Higgins S."/>
            <person name="Loffler F."/>
        </authorList>
    </citation>
    <scope>NUCLEOTIDE SEQUENCE</scope>
</reference>
<feature type="transmembrane region" description="Helical" evidence="9">
    <location>
        <begin position="62"/>
        <end position="86"/>
    </location>
</feature>
<keyword evidence="7" id="KW-0811">Translocation</keyword>
<dbReference type="PANTHER" id="PTHR30081">
    <property type="entry name" value="PROTEIN-EXPORT MEMBRANE PROTEIN SEC"/>
    <property type="match status" value="1"/>
</dbReference>
<evidence type="ECO:0000256" key="1">
    <source>
        <dbReference type="ARBA" id="ARBA00004651"/>
    </source>
</evidence>
<keyword evidence="2" id="KW-0813">Transport</keyword>
<evidence type="ECO:0000256" key="3">
    <source>
        <dbReference type="ARBA" id="ARBA00022475"/>
    </source>
</evidence>
<dbReference type="InterPro" id="IPR022813">
    <property type="entry name" value="SecD/SecF_arch_bac"/>
</dbReference>
<keyword evidence="5" id="KW-0653">Protein transport</keyword>
<keyword evidence="8 9" id="KW-0472">Membrane</keyword>
<dbReference type="EMBL" id="VSSQ01085653">
    <property type="protein sequence ID" value="MPN33244.1"/>
    <property type="molecule type" value="Genomic_DNA"/>
</dbReference>
<evidence type="ECO:0000256" key="8">
    <source>
        <dbReference type="ARBA" id="ARBA00023136"/>
    </source>
</evidence>
<evidence type="ECO:0000313" key="11">
    <source>
        <dbReference type="EMBL" id="MPN33244.1"/>
    </source>
</evidence>
<dbReference type="PANTHER" id="PTHR30081:SF1">
    <property type="entry name" value="PROTEIN TRANSLOCASE SUBUNIT SECD"/>
    <property type="match status" value="1"/>
</dbReference>
<evidence type="ECO:0000256" key="4">
    <source>
        <dbReference type="ARBA" id="ARBA00022692"/>
    </source>
</evidence>
<feature type="domain" description="Protein export membrane protein SecD/SecF C-terminal" evidence="10">
    <location>
        <begin position="3"/>
        <end position="82"/>
    </location>
</feature>
<evidence type="ECO:0000256" key="6">
    <source>
        <dbReference type="ARBA" id="ARBA00022989"/>
    </source>
</evidence>
<gene>
    <name evidence="11" type="primary">secD_10</name>
    <name evidence="11" type="ORF">SDC9_180728</name>
</gene>
<proteinExistence type="predicted"/>
<dbReference type="GO" id="GO:0005886">
    <property type="term" value="C:plasma membrane"/>
    <property type="evidence" value="ECO:0007669"/>
    <property type="project" value="UniProtKB-SubCell"/>
</dbReference>
<evidence type="ECO:0000256" key="5">
    <source>
        <dbReference type="ARBA" id="ARBA00022927"/>
    </source>
</evidence>
<evidence type="ECO:0000256" key="9">
    <source>
        <dbReference type="SAM" id="Phobius"/>
    </source>
</evidence>
<evidence type="ECO:0000256" key="7">
    <source>
        <dbReference type="ARBA" id="ARBA00023010"/>
    </source>
</evidence>
<dbReference type="SUPFAM" id="SSF82866">
    <property type="entry name" value="Multidrug efflux transporter AcrB transmembrane domain"/>
    <property type="match status" value="1"/>
</dbReference>
<dbReference type="InterPro" id="IPR048634">
    <property type="entry name" value="SecD_SecF_C"/>
</dbReference>
<dbReference type="Gene3D" id="1.20.1640.10">
    <property type="entry name" value="Multidrug efflux transporter AcrB transmembrane domain"/>
    <property type="match status" value="1"/>
</dbReference>
<evidence type="ECO:0000256" key="2">
    <source>
        <dbReference type="ARBA" id="ARBA00022448"/>
    </source>
</evidence>
<comment type="caution">
    <text evidence="11">The sequence shown here is derived from an EMBL/GenBank/DDBJ whole genome shotgun (WGS) entry which is preliminary data.</text>
</comment>
<protein>
    <submittedName>
        <fullName evidence="11">Protein translocase subunit SecD</fullName>
    </submittedName>
</protein>
<evidence type="ECO:0000259" key="10">
    <source>
        <dbReference type="Pfam" id="PF02355"/>
    </source>
</evidence>